<reference evidence="12" key="1">
    <citation type="submission" date="2021-08" db="EMBL/GenBank/DDBJ databases">
        <authorList>
            <person name="Zhang H."/>
            <person name="Xu M."/>
            <person name="Yu Z."/>
            <person name="Yang L."/>
            <person name="Cai Y."/>
        </authorList>
    </citation>
    <scope>NUCLEOTIDE SEQUENCE</scope>
    <source>
        <strain evidence="12">CHL1</strain>
    </source>
</reference>
<evidence type="ECO:0000313" key="12">
    <source>
        <dbReference type="EMBL" id="QZN98666.1"/>
    </source>
</evidence>
<feature type="domain" description="Orotidine 5'-phosphate decarboxylase" evidence="11">
    <location>
        <begin position="7"/>
        <end position="223"/>
    </location>
</feature>
<dbReference type="HAMAP" id="MF_01200_B">
    <property type="entry name" value="OMPdecase_type1_B"/>
    <property type="match status" value="1"/>
</dbReference>
<feature type="binding site" evidence="9">
    <location>
        <position position="207"/>
    </location>
    <ligand>
        <name>substrate</name>
    </ligand>
</feature>
<dbReference type="GO" id="GO:0004590">
    <property type="term" value="F:orotidine-5'-phosphate decarboxylase activity"/>
    <property type="evidence" value="ECO:0007669"/>
    <property type="project" value="UniProtKB-UniRule"/>
</dbReference>
<comment type="similarity">
    <text evidence="7">Belongs to the OMP decarboxylase family. Type 1 subfamily.</text>
</comment>
<dbReference type="RefSeq" id="WP_261401613.1">
    <property type="nucleotide sequence ID" value="NZ_CP081869.1"/>
</dbReference>
<comment type="function">
    <text evidence="1 7">Catalyzes the decarboxylation of orotidine 5'-monophosphate (OMP) to uridine 5'-monophosphate (UMP).</text>
</comment>
<evidence type="ECO:0000256" key="2">
    <source>
        <dbReference type="ARBA" id="ARBA00004861"/>
    </source>
</evidence>
<comment type="pathway">
    <text evidence="2 7 10">Pyrimidine metabolism; UMP biosynthesis via de novo pathway; UMP from orotate: step 2/2.</text>
</comment>
<proteinExistence type="inferred from homology"/>
<dbReference type="EMBL" id="CP081869">
    <property type="protein sequence ID" value="QZN98666.1"/>
    <property type="molecule type" value="Genomic_DNA"/>
</dbReference>
<comment type="catalytic activity">
    <reaction evidence="6 7 10">
        <text>orotidine 5'-phosphate + H(+) = UMP + CO2</text>
        <dbReference type="Rhea" id="RHEA:11596"/>
        <dbReference type="ChEBI" id="CHEBI:15378"/>
        <dbReference type="ChEBI" id="CHEBI:16526"/>
        <dbReference type="ChEBI" id="CHEBI:57538"/>
        <dbReference type="ChEBI" id="CHEBI:57865"/>
        <dbReference type="EC" id="4.1.1.23"/>
    </reaction>
</comment>
<dbReference type="SUPFAM" id="SSF51366">
    <property type="entry name" value="Ribulose-phoshate binding barrel"/>
    <property type="match status" value="1"/>
</dbReference>
<dbReference type="EC" id="4.1.1.23" evidence="7"/>
<dbReference type="KEGG" id="cmet:K6K41_16820"/>
<evidence type="ECO:0000256" key="3">
    <source>
        <dbReference type="ARBA" id="ARBA00022793"/>
    </source>
</evidence>
<dbReference type="InterPro" id="IPR013785">
    <property type="entry name" value="Aldolase_TIM"/>
</dbReference>
<feature type="binding site" evidence="7 9">
    <location>
        <position position="178"/>
    </location>
    <ligand>
        <name>substrate</name>
    </ligand>
</feature>
<evidence type="ECO:0000256" key="6">
    <source>
        <dbReference type="ARBA" id="ARBA00049157"/>
    </source>
</evidence>
<evidence type="ECO:0000259" key="11">
    <source>
        <dbReference type="SMART" id="SM00934"/>
    </source>
</evidence>
<evidence type="ECO:0000256" key="1">
    <source>
        <dbReference type="ARBA" id="ARBA00002356"/>
    </source>
</evidence>
<accession>A0A9E6UK04</accession>
<keyword evidence="5 7" id="KW-0456">Lyase</keyword>
<dbReference type="PANTHER" id="PTHR32119">
    <property type="entry name" value="OROTIDINE 5'-PHOSPHATE DECARBOXYLASE"/>
    <property type="match status" value="1"/>
</dbReference>
<dbReference type="GO" id="GO:0044205">
    <property type="term" value="P:'de novo' UMP biosynthetic process"/>
    <property type="evidence" value="ECO:0007669"/>
    <property type="project" value="UniProtKB-UniRule"/>
</dbReference>
<dbReference type="PANTHER" id="PTHR32119:SF2">
    <property type="entry name" value="OROTIDINE 5'-PHOSPHATE DECARBOXYLASE"/>
    <property type="match status" value="1"/>
</dbReference>
<keyword evidence="3 7" id="KW-0210">Decarboxylase</keyword>
<feature type="binding site" evidence="7 9">
    <location>
        <position position="35"/>
    </location>
    <ligand>
        <name>substrate</name>
    </ligand>
</feature>
<dbReference type="Pfam" id="PF00215">
    <property type="entry name" value="OMPdecase"/>
    <property type="match status" value="1"/>
</dbReference>
<keyword evidence="13" id="KW-1185">Reference proteome</keyword>
<feature type="binding site" evidence="7 9">
    <location>
        <position position="208"/>
    </location>
    <ligand>
        <name>substrate</name>
    </ligand>
</feature>
<sequence>MTDARDRLIVGLDVASLEEADAMVARLGEAVTFYKIGFELAVAGGLTLAERLARSGKKVFVDLKLHDIGQTVEKATRQVARLGATFLTVHAYPQTMRAAAEGRGDSGLQILAVTVLTSWDADDVRAAGFSDSPAELVERRVGHARDAGVDGVICAPTDLASVRRIAPRPFLAVTPGVRPAGAALGDQKRVATPGDAIRAGADRLVVARPILSADDPRAAAEAIVAEIDEASRGLT</sequence>
<evidence type="ECO:0000256" key="9">
    <source>
        <dbReference type="PIRSR" id="PIRSR614732-2"/>
    </source>
</evidence>
<evidence type="ECO:0000256" key="4">
    <source>
        <dbReference type="ARBA" id="ARBA00022975"/>
    </source>
</evidence>
<feature type="binding site" evidence="7 9">
    <location>
        <position position="117"/>
    </location>
    <ligand>
        <name>substrate</name>
    </ligand>
</feature>
<dbReference type="AlphaFoldDB" id="A0A9E6UK04"/>
<organism evidence="12 13">
    <name type="scientific">Chenggangzhangella methanolivorans</name>
    <dbReference type="NCBI Taxonomy" id="1437009"/>
    <lineage>
        <taxon>Bacteria</taxon>
        <taxon>Pseudomonadati</taxon>
        <taxon>Pseudomonadota</taxon>
        <taxon>Alphaproteobacteria</taxon>
        <taxon>Hyphomicrobiales</taxon>
        <taxon>Methylopilaceae</taxon>
        <taxon>Chenggangzhangella</taxon>
    </lineage>
</organism>
<evidence type="ECO:0000256" key="5">
    <source>
        <dbReference type="ARBA" id="ARBA00023239"/>
    </source>
</evidence>
<dbReference type="SMART" id="SM00934">
    <property type="entry name" value="OMPdecase"/>
    <property type="match status" value="1"/>
</dbReference>
<feature type="binding site" evidence="7 9">
    <location>
        <position position="13"/>
    </location>
    <ligand>
        <name>substrate</name>
    </ligand>
</feature>
<dbReference type="InterPro" id="IPR014732">
    <property type="entry name" value="OMPdecase"/>
</dbReference>
<gene>
    <name evidence="7 12" type="primary">pyrF</name>
    <name evidence="12" type="ORF">K6K41_16820</name>
</gene>
<evidence type="ECO:0000256" key="8">
    <source>
        <dbReference type="PIRSR" id="PIRSR614732-1"/>
    </source>
</evidence>
<dbReference type="NCBIfam" id="NF001273">
    <property type="entry name" value="PRK00230.1"/>
    <property type="match status" value="1"/>
</dbReference>
<feature type="active site" description="For OMPdecase activity" evidence="8">
    <location>
        <position position="62"/>
    </location>
</feature>
<keyword evidence="4 7" id="KW-0665">Pyrimidine biosynthesis</keyword>
<feature type="binding site" evidence="7 9">
    <location>
        <position position="187"/>
    </location>
    <ligand>
        <name>substrate</name>
    </ligand>
</feature>
<feature type="binding site" evidence="7">
    <location>
        <begin position="62"/>
        <end position="71"/>
    </location>
    <ligand>
        <name>substrate</name>
    </ligand>
</feature>
<evidence type="ECO:0000313" key="13">
    <source>
        <dbReference type="Proteomes" id="UP000825701"/>
    </source>
</evidence>
<dbReference type="GO" id="GO:0006207">
    <property type="term" value="P:'de novo' pyrimidine nucleobase biosynthetic process"/>
    <property type="evidence" value="ECO:0007669"/>
    <property type="project" value="InterPro"/>
</dbReference>
<feature type="active site" description="Proton donor" evidence="7">
    <location>
        <position position="64"/>
    </location>
</feature>
<comment type="subunit">
    <text evidence="7">Homodimer.</text>
</comment>
<dbReference type="InterPro" id="IPR047596">
    <property type="entry name" value="OMPdecase_bac"/>
</dbReference>
<comment type="caution">
    <text evidence="7">Lacks conserved residue(s) required for the propagation of feature annotation.</text>
</comment>
<feature type="active site" description="For OMPdecase activity" evidence="8">
    <location>
        <position position="64"/>
    </location>
</feature>
<feature type="active site" description="For OMPdecase activity" evidence="8">
    <location>
        <position position="67"/>
    </location>
</feature>
<dbReference type="Gene3D" id="3.20.20.70">
    <property type="entry name" value="Aldolase class I"/>
    <property type="match status" value="1"/>
</dbReference>
<protein>
    <recommendedName>
        <fullName evidence="7">Orotidine 5'-phosphate decarboxylase</fullName>
        <ecNumber evidence="7">4.1.1.23</ecNumber>
    </recommendedName>
    <alternativeName>
        <fullName evidence="7">OMP decarboxylase</fullName>
        <shortName evidence="7">OMPDCase</shortName>
        <shortName evidence="7">OMPdecase</shortName>
    </alternativeName>
</protein>
<dbReference type="PROSITE" id="PS00156">
    <property type="entry name" value="OMPDECASE"/>
    <property type="match status" value="1"/>
</dbReference>
<dbReference type="CDD" id="cd04725">
    <property type="entry name" value="OMP_decarboxylase_like"/>
    <property type="match status" value="1"/>
</dbReference>
<name>A0A9E6UK04_9HYPH</name>
<evidence type="ECO:0000256" key="7">
    <source>
        <dbReference type="HAMAP-Rule" id="MF_01200"/>
    </source>
</evidence>
<dbReference type="InterPro" id="IPR018089">
    <property type="entry name" value="OMPdecase_AS"/>
</dbReference>
<dbReference type="GO" id="GO:0005829">
    <property type="term" value="C:cytosol"/>
    <property type="evidence" value="ECO:0007669"/>
    <property type="project" value="TreeGrafter"/>
</dbReference>
<dbReference type="NCBIfam" id="TIGR01740">
    <property type="entry name" value="pyrF"/>
    <property type="match status" value="1"/>
</dbReference>
<evidence type="ECO:0000256" key="10">
    <source>
        <dbReference type="RuleBase" id="RU000512"/>
    </source>
</evidence>
<dbReference type="InterPro" id="IPR001754">
    <property type="entry name" value="OMPdeCOase_dom"/>
</dbReference>
<dbReference type="Proteomes" id="UP000825701">
    <property type="component" value="Chromosome"/>
</dbReference>
<dbReference type="InterPro" id="IPR011060">
    <property type="entry name" value="RibuloseP-bd_barrel"/>
</dbReference>